<keyword evidence="13" id="KW-0505">Motor protein</keyword>
<dbReference type="GO" id="GO:0051959">
    <property type="term" value="F:dynein light intermediate chain binding"/>
    <property type="evidence" value="ECO:0007669"/>
    <property type="project" value="InterPro"/>
</dbReference>
<dbReference type="Gene3D" id="3.20.180.20">
    <property type="entry name" value="Dynein heavy chain, N-terminal domain 2"/>
    <property type="match status" value="1"/>
</dbReference>
<dbReference type="Gene3D" id="1.20.58.1120">
    <property type="match status" value="1"/>
</dbReference>
<evidence type="ECO:0000256" key="1">
    <source>
        <dbReference type="ARBA" id="ARBA00004611"/>
    </source>
</evidence>
<dbReference type="InterPro" id="IPR041589">
    <property type="entry name" value="DNAH3_AAA_lid_1"/>
</dbReference>
<dbReference type="Pfam" id="PF17857">
    <property type="entry name" value="AAA_lid_1"/>
    <property type="match status" value="1"/>
</dbReference>
<dbReference type="InterPro" id="IPR043160">
    <property type="entry name" value="Dynein_C_barrel"/>
</dbReference>
<keyword evidence="5" id="KW-0493">Microtubule</keyword>
<dbReference type="Pfam" id="PF12775">
    <property type="entry name" value="AAA_7"/>
    <property type="match status" value="1"/>
</dbReference>
<dbReference type="InterPro" id="IPR013602">
    <property type="entry name" value="Dynein_heavy_linker"/>
</dbReference>
<dbReference type="Pfam" id="PF12774">
    <property type="entry name" value="AAA_6"/>
    <property type="match status" value="1"/>
</dbReference>
<dbReference type="Pfam" id="PF08393">
    <property type="entry name" value="DHC_N2"/>
    <property type="match status" value="1"/>
</dbReference>
<feature type="region of interest" description="Disordered" evidence="21">
    <location>
        <begin position="2072"/>
        <end position="2098"/>
    </location>
</feature>
<dbReference type="InterPro" id="IPR041466">
    <property type="entry name" value="Dynein_AAA5_ext"/>
</dbReference>
<dbReference type="FunFam" id="3.40.50.300:FF:001810">
    <property type="entry name" value="Cytoplasmic dynein 2 heavy chain 1"/>
    <property type="match status" value="1"/>
</dbReference>
<evidence type="ECO:0000259" key="29">
    <source>
        <dbReference type="Pfam" id="PF17852"/>
    </source>
</evidence>
<keyword evidence="10" id="KW-0243">Dynein</keyword>
<evidence type="ECO:0000313" key="33">
    <source>
        <dbReference type="EMBL" id="KAG8507480.1"/>
    </source>
</evidence>
<evidence type="ECO:0000313" key="34">
    <source>
        <dbReference type="Proteomes" id="UP000700334"/>
    </source>
</evidence>
<dbReference type="Gene3D" id="3.10.490.20">
    <property type="match status" value="1"/>
</dbReference>
<keyword evidence="34" id="KW-1185">Reference proteome</keyword>
<feature type="coiled-coil region" evidence="20">
    <location>
        <begin position="847"/>
        <end position="874"/>
    </location>
</feature>
<dbReference type="InterPro" id="IPR027417">
    <property type="entry name" value="P-loop_NTPase"/>
</dbReference>
<dbReference type="Proteomes" id="UP000700334">
    <property type="component" value="Unassembled WGS sequence"/>
</dbReference>
<feature type="domain" description="Dynein heavy chain 3 AAA+ lid" evidence="30">
    <location>
        <begin position="3011"/>
        <end position="3110"/>
    </location>
</feature>
<feature type="coiled-coil region" evidence="20">
    <location>
        <begin position="3442"/>
        <end position="3493"/>
    </location>
</feature>
<proteinExistence type="inferred from homology"/>
<dbReference type="InterPro" id="IPR026983">
    <property type="entry name" value="DHC"/>
</dbReference>
<keyword evidence="12" id="KW-0969">Cilium</keyword>
<dbReference type="InterPro" id="IPR042219">
    <property type="entry name" value="AAA_lid_11_sf"/>
</dbReference>
<dbReference type="InterPro" id="IPR024743">
    <property type="entry name" value="Dynein_HC_stalk"/>
</dbReference>
<dbReference type="InterPro" id="IPR043157">
    <property type="entry name" value="Dynein_AAA1S"/>
</dbReference>
<feature type="domain" description="Dynein heavy chain hydrolytic ATP-binding dynein motor region" evidence="25">
    <location>
        <begin position="2128"/>
        <end position="2481"/>
    </location>
</feature>
<keyword evidence="15" id="KW-0966">Cell projection</keyword>
<evidence type="ECO:0000259" key="28">
    <source>
        <dbReference type="Pfam" id="PF12781"/>
    </source>
</evidence>
<dbReference type="Pfam" id="PF12781">
    <property type="entry name" value="AAA_9"/>
    <property type="match status" value="1"/>
</dbReference>
<evidence type="ECO:0000259" key="23">
    <source>
        <dbReference type="Pfam" id="PF08385"/>
    </source>
</evidence>
<dbReference type="InterPro" id="IPR041658">
    <property type="entry name" value="AAA_lid_11"/>
</dbReference>
<gene>
    <name evidence="33" type="ORF">J0S82_013182</name>
</gene>
<evidence type="ECO:0000256" key="17">
    <source>
        <dbReference type="ARBA" id="ARBA00069445"/>
    </source>
</evidence>
<dbReference type="InterPro" id="IPR024317">
    <property type="entry name" value="Dynein_heavy_chain_D4_dom"/>
</dbReference>
<dbReference type="Pfam" id="PF17852">
    <property type="entry name" value="Dynein_AAA_lid"/>
    <property type="match status" value="1"/>
</dbReference>
<dbReference type="FunFam" id="3.40.50.300:FF:000049">
    <property type="entry name" value="Dynein, axonemal, heavy chain 5"/>
    <property type="match status" value="1"/>
</dbReference>
<feature type="coiled-coil region" evidence="20">
    <location>
        <begin position="3703"/>
        <end position="3744"/>
    </location>
</feature>
<evidence type="ECO:0000259" key="25">
    <source>
        <dbReference type="Pfam" id="PF12774"/>
    </source>
</evidence>
<feature type="domain" description="Dynein heavy chain AAA lid" evidence="31">
    <location>
        <begin position="4508"/>
        <end position="4644"/>
    </location>
</feature>
<dbReference type="FunFam" id="1.20.1270.280:FF:000003">
    <property type="entry name" value="Dynein axonemal heavy chain 17"/>
    <property type="match status" value="1"/>
</dbReference>
<feature type="domain" description="Dynein heavy chain ATP-binding dynein motor region" evidence="28">
    <location>
        <begin position="3851"/>
        <end position="4083"/>
    </location>
</feature>
<keyword evidence="14" id="KW-0206">Cytoskeleton</keyword>
<dbReference type="PANTHER" id="PTHR45703">
    <property type="entry name" value="DYNEIN HEAVY CHAIN"/>
    <property type="match status" value="1"/>
</dbReference>
<dbReference type="InterPro" id="IPR013594">
    <property type="entry name" value="Dynein_heavy_tail"/>
</dbReference>
<dbReference type="InterPro" id="IPR035706">
    <property type="entry name" value="AAA_9"/>
</dbReference>
<dbReference type="Gene3D" id="1.10.8.720">
    <property type="entry name" value="Region D6 of dynein motor"/>
    <property type="match status" value="1"/>
</dbReference>
<keyword evidence="4" id="KW-0963">Cytoplasm</keyword>
<dbReference type="InterPro" id="IPR041228">
    <property type="entry name" value="Dynein_C"/>
</dbReference>
<organism evidence="33 34">
    <name type="scientific">Galemys pyrenaicus</name>
    <name type="common">Iberian desman</name>
    <name type="synonym">Pyrenean desman</name>
    <dbReference type="NCBI Taxonomy" id="202257"/>
    <lineage>
        <taxon>Eukaryota</taxon>
        <taxon>Metazoa</taxon>
        <taxon>Chordata</taxon>
        <taxon>Craniata</taxon>
        <taxon>Vertebrata</taxon>
        <taxon>Euteleostomi</taxon>
        <taxon>Mammalia</taxon>
        <taxon>Eutheria</taxon>
        <taxon>Laurasiatheria</taxon>
        <taxon>Eulipotyphla</taxon>
        <taxon>Talpidae</taxon>
        <taxon>Galemys</taxon>
    </lineage>
</organism>
<dbReference type="InterPro" id="IPR042222">
    <property type="entry name" value="Dynein_2_N"/>
</dbReference>
<feature type="domain" description="Dynein heavy chain AAA module D4" evidence="27">
    <location>
        <begin position="3184"/>
        <end position="3437"/>
    </location>
</feature>
<dbReference type="FunFam" id="1.10.8.1220:FF:000001">
    <property type="entry name" value="Dynein axonemal heavy chain 5"/>
    <property type="match status" value="1"/>
</dbReference>
<accession>A0A8J5ZWF9</accession>
<dbReference type="FunFam" id="3.10.490.20:FF:000002">
    <property type="entry name" value="Dynein axonemal heavy chain 17"/>
    <property type="match status" value="1"/>
</dbReference>
<dbReference type="Pfam" id="PF12780">
    <property type="entry name" value="AAA_8"/>
    <property type="match status" value="1"/>
</dbReference>
<comment type="subcellular location">
    <subcellularLocation>
        <location evidence="1">Cytoplasm</location>
        <location evidence="1">Cytoskeleton</location>
        <location evidence="1">Flagellum axoneme</location>
    </subcellularLocation>
</comment>
<protein>
    <recommendedName>
        <fullName evidence="17">Dynein axonemal heavy chain 17</fullName>
    </recommendedName>
    <alternativeName>
        <fullName evidence="19">Axonemal beta dynein heavy chain 17</fullName>
    </alternativeName>
    <alternativeName>
        <fullName evidence="18">Ciliary dynein heavy chain 17</fullName>
    </alternativeName>
</protein>
<dbReference type="PANTHER" id="PTHR45703:SF4">
    <property type="entry name" value="DYNEIN AXONEMAL HEAVY CHAIN 17"/>
    <property type="match status" value="1"/>
</dbReference>
<dbReference type="GO" id="GO:0045505">
    <property type="term" value="F:dynein intermediate chain binding"/>
    <property type="evidence" value="ECO:0007669"/>
    <property type="project" value="InterPro"/>
</dbReference>
<evidence type="ECO:0000259" key="24">
    <source>
        <dbReference type="Pfam" id="PF08393"/>
    </source>
</evidence>
<evidence type="ECO:0000259" key="30">
    <source>
        <dbReference type="Pfam" id="PF17857"/>
    </source>
</evidence>
<evidence type="ECO:0000256" key="19">
    <source>
        <dbReference type="ARBA" id="ARBA00082511"/>
    </source>
</evidence>
<keyword evidence="7" id="KW-0547">Nucleotide-binding</keyword>
<dbReference type="FunFam" id="1.10.472.130:FF:000001">
    <property type="entry name" value="Dynein, axonemal, heavy chain 9"/>
    <property type="match status" value="1"/>
</dbReference>
<keyword evidence="6" id="KW-0677">Repeat</keyword>
<evidence type="ECO:0000256" key="7">
    <source>
        <dbReference type="ARBA" id="ARBA00022741"/>
    </source>
</evidence>
<keyword evidence="9" id="KW-0282">Flagellum</keyword>
<dbReference type="Pfam" id="PF08385">
    <property type="entry name" value="DHC_N1"/>
    <property type="match status" value="1"/>
</dbReference>
<dbReference type="EMBL" id="JAGFMF010012102">
    <property type="protein sequence ID" value="KAG8507480.1"/>
    <property type="molecule type" value="Genomic_DNA"/>
</dbReference>
<evidence type="ECO:0000256" key="11">
    <source>
        <dbReference type="ARBA" id="ARBA00023054"/>
    </source>
</evidence>
<dbReference type="Gene3D" id="1.20.920.30">
    <property type="match status" value="1"/>
</dbReference>
<dbReference type="Gene3D" id="1.10.287.2620">
    <property type="match status" value="1"/>
</dbReference>
<feature type="domain" description="Dynein heavy chain coiled coil stalk" evidence="26">
    <location>
        <begin position="3450"/>
        <end position="3553"/>
    </location>
</feature>
<dbReference type="GO" id="GO:0008569">
    <property type="term" value="F:minus-end-directed microtubule motor activity"/>
    <property type="evidence" value="ECO:0007669"/>
    <property type="project" value="InterPro"/>
</dbReference>
<sequence>QGPRVASGTERRARALAACASVPCSGADAGGMALAQDTRAEYLEGVASLLLKFKPDKWSKMLSVEENVAMVTDFFDKAETKVLVLTLHPSGAIVPCLGFPATLKSKGVYFLKKKNSNITKNNCKELLIYGDISPAPVEQLIAVVEEVLYSLLNQSENMVTWPRVVSEDIVKQVHKLKNEMFVMGGKIKGKTLLPIPEHLESLDGPLESMDRWVVPPAAPSLAFRRVSSLDNALLHAIETIVIDWSHQIRDVLSKDSAQALLDGLNPLPRVEFEFWEARLTNLKCIHEQLNRPRVNKIVEILEKAKSCYWPALQNVYMNITEGLKEANDIVLYLKPLRILLEEMDQADFAALPTYITKVLYTICFIWATSEHYNSPSRIIVILQEFCNQLIETTRSFLSPDEVLKGLQGEIEEVLNGISLSVSVLRGLYHTYDFCCANMKLFFKQDKEPVPWEFPSSLAFSRMNSFFHRIQTIEDLYKTAIEFLKLEKIELGGVKGNILGSQVAQIYEEVFELVKVFAECKYDPLDPGDSSFDDDYADFEIKIQDLDRRLATIFCQGFDDCNSIESNSKLLYMCGGLLERPLILAEVVPRYTVMLELFDAQLDGAKVLYDAQVATSADGSSPPIHKNMSPVAGQLKWSLELQERLEAPLRDLKRIDHPVMSSMEAKLIYQKHNEMMELLRCYREDIYRQWVARVDEDCQFNLGQPLIQRDPATGLIRVNFSRELVAVLREVKYLNFQQQKEIPSSADSLFSQNEPFRKFVGNLELIVGWYNEVRHPVWAPDGRRGSSLRTLYSPVALGANWTFALQIKTTVVDVEFPLIKAELEAIDVKLLSAETTLFWNGEGVFEYIQEMREILHNLQNRIQKAKQNIDGISQVMKVSAPQGTERDRSADAGRVLGRGGGWTGSWEDCLANPLFERKDNKKEALLDLEGRTMNLNRRYTAVKDAGLKIQAMVAVKEATPGRNGAAGGAKPGVDLCGCPGASGSRGAGAQAGLTAVRLCPQENAELFRADTASQSWKEYVNYIDSMVLNEFDSFIRWSLNYLIDNMVADESVAPLFEVHMELQEEGMAFNPSLEVGVDYSFLVLIEGIINDIYNTAKLIPRLAKGRLNYKTDLEDMTDLIEMREELSNLVISAIKEAEEYQDSFERYSYLWLDNLQEFMKHFLIYGRAVSPEDLDARTEETLPKTPPTLDQFQQQIDSYERLYEEVSRCENTKVFNGWLQCDCRPFKQALLNTIKRWSFMFKRHLSDHVVNRCAEAGPGAGDPAGGPSGRAWAPFPCTLARGRGRPREPCGGGARESRIGRLSGLWGAGSPQDCCPSTGPGEGRRAHAGPAPRRPHVPPAPSLSDLEAFMKVARLGLKKPVKEGDYDGLVEVMGHLMKVKERQVATDNLFEPLKQTIELLKSYGEEMPEETHVKLQELPEQWTNTKKLALQVKQNVAPLQANEVSILRRKCQQFELKQHEFREKFRQEAPFSFTDPDPYKSLNKQQKSITAMEGIMEALSKSGSLFEVTVPDYKQLKACHKEVRLLKELWDMIVMVNTSIDDWKTTKWKDINVEQMDIDCKKFAKDVRSLDKEMKAWDAYMGLDNTVKNMITSLRAVSELQNPAIRDRHWQQLMQATQGLGPGVRAMLHPQVKFVMSDETTLADLLQLNLHKYEDEVRNIVDKAVKESGMEKVLKTLDSTWSTMEFEHELHPRTGIPLLKSDEVLVETLEDNQVQLQNLMMSKYLSHFLKEVTSWQQKLSTADSVISIWFEVQRTWSHLESIFIGSEDIRAQLPEDSKLFDAIDLEFKVRPSPHPPARASSGRAPRGETGPQRAGAPQALMEDAVKTPNVVEATNKPGLYNKLENLKKSLAVCEKALAEYLETKRLAFPRFYFVSSADLLDILSNGNDPVEVSGRHSLVGGPGCPALAPCPGVTSAGGRARGGPAVAEASGLRPQSCAALPGRRLQVTWQPGRSAWSPAARRGRFLEVPLVEGTAGREVSRHLSKLFDSLCKLKFQLDAGGKPLKFGLGMYSKEDEYVDFDRECDLSGQISQLNALITLLIGNLSPGDRMKIMTICTIDVHARDVVAKMIRPGAPGAGLDTGPPGPHVRPTPRQVESSQAFTWQSQLRHRWDEEKRHCFANICDAQIQYSYEYLGNTPRLVITPLTDRCYITLTQSLHLIMGGAPAGPAGTGKTETTKDLGRALGTMVYVFNCSEQMDYKASAFDFPLQSCGNIYKGLAQTGAWGCFDEFNRISVEVLSVIAVQVKCVQDAIRAKKKTFNFLGEIISLIPTVGIFITMNPGYAGRTELPENLKALFRPCAMVVPDFELICEIMLVAEGFLEARLLARKFITLYTLCKELLSKQDHYDWGLRAIKSVLVVAGSLKRGDPSRAEDQVLMRALRDFNIPKIVTDDLPVFMGLIGDLFPALDVPRKRDLNFEKPHREGSALAPADGRAGAQVIKQSVLELKLQAEDGFVLKVVQLEELLQVRHSVFVIGNAGSGKSQVLKSLNKTYQNLKRRPVAVDLDPKAVTCDELFGIINPATREWKDAPCLARSLTGLFSTIMRDLANITHDGPKWIVLDGDIDPMWIESLNTVMDDNKVRGAPSGQWGAAAGPGGGPRLQPAPWRLSPALASNERIPLNRTMRLVFEISHLRTATPATVSRAGILYINPADLGWNPVVSSWIEKRKVQSEKANLMILFDKYLPTCLDKLRVGFKKITPVPEITVIQTILYLLECLLTEKSAPPDSPKELYELYFVFACFWAFGGAMFQDQLVDYRVEFSRWWINEFKTIKFPSQGTIFDYYIDPDTKKFLPWTDKVPSFELDPDVPLQASLVHTTETIRIRYFMDLLMEKSWPVMLVGNAGTGKSVLMGDKLENLSTDEYLVQAVPFNFYTTSAMLQGVLEKPLEKKSGRNYGPPGTKKLIYFIDDMNMPEVDKYGTVAPHTLIRQHMDHGHWYDRQKLTLKDVHNCQYVACMNPTSGSFTIDPRLQRHFCVFAVSFPGQEALTTIYNTILAQHLAYRSVPMAVQRLSSQLVASALALHQKVAATFLPTAIKFHYVFNLRDLSNIFQGLLFSTAEVLKAPLDLARLWLHEAERVYGDKMVDEKDQDTLRRVTIASTKKFFDDLGEELLFARPNIFCHFAQGIGDPKYLSVTDMAQLNKLLVEVLDSYNEVNAVMNLVRAGRRGIVAGAGGGAVPRSEAAATACLHAVAHICRINRILESPRGNALLVGVGGSGKQSLSRLAAFISALDVFQITLKKGYGIPDLKLDLSAQYIKSAVKNVPSVFLMTDSQVAEEQFLVLINDLLASGEIPGLFTDDDVENILTSMRPQVKSLGLNDSREMCWKFFIEKVRRQLKVILCFSPVGSILRVRARKFPAVVNCTAIDWFHEWPEDALVSVSARFLEDTEGIQPEVKASISLFMSYVHTTVNEMSKVYLATERRYNYTTPKTFLELIKLYQNLLAKKRMELVAKIERLENGLMKLQSTASQVDDLKAKLAVQEADLKQKNENADKLIQVVGVETEKVSKEKAIADEEEVKVEVINKNVTEKQKACETDLAKAEPALLAAQEALDTLNKVREDGAAAAARGGSGHAPGRRTPRATSCRLQNNLTELKSFGSPPDAVVNVTAAVMILTAPGGKIPKDKSWKAAKIMMGKVDTFLDSLKKFDKEHIPEACLKAFKPYQGNPTFDPEFIRSKSTAAAGLCSWCINIVRFYEVYCDVAPKRLALEEANAELAEAQDKLSRIKNKIAELNANLSNLTSAFEKATAEKIRCQQEADATNRVISLANRLVGGLASENVRWAESVENFKCQGITLCGDVLLISAFVSYVGYFTKKYRNELMEKFWVPYVNKLKVPIPITKGLDPLSLLTDDADVATWNNQGLPSDRMSTENATILCSTERWPLIVDAQLQGIKWIKNKYGDSLKAIRLGQKRWAAGPGRRLLLPSWPPAPAHDGAISEGDTLLIENIGETVDPVLDPLLGRNTIKKGKYIKIGDKEVEYHPQFRLILHTKYFNPHYKPEMQAQCTLINFLVTRDGLEDQLLAAVVAKERPDLEQLKANLTKSQNEFKIVLKELEDSLLARLSAASGNFLGDTALVENLETTKHTANEIGEKVQEAEITEAKINEARESYRPAAERASLLYFILSDLNKINPIYQFSLKAFNMVFEKAIQKTAPADEIKQRVMNLTDEITYSVYMYTARGLFERDKLIFLAQVAFQVLSTKKELNPVELDFLLRFPFKAGLVSPVDFLQHQGWGGIKVHPPCPTPSRAPSSGGRAWALLQAVTEAACPQALAEMDEFKNLDSDIEGSAKRWKKLVESEAPEKEVFPKEWKNKTALQKLCMVRCMRPDRMTYAVKNFVEEKMGSKFVEGRSVEFSKSYEESSPSTPIFFILSPGVDPLKDVEALGKKLGFTIDNGKLHNVSLGQGQEVVAENALDEAASSGHWVILQNIHLVARWLGTLDKKVERYSTGSHEDYRVFMSAEPAPSPESHIIPQGILENAIKITNEPPTGMHANLHKALDLFTQDTLEMCTKEIEFKCILFALCYFHAVVAERRKFGAQGWNRSYPFNNGDLTISINVLFNYLEANPKVPWDDLRYLFGEIMYGGHITDDWDRRLCRTYLGEYIRAEMLEGETLLAPGFLIPPNLDYKGYHEYIDENLPPESPYLYGLHPNAEIGFLTVTSEKLFRTVLEMQPKESDSGAGTGVKAVLDEILDKIPEAFNMAEIVAKAAEKTPYVVVAFQECERMNILTNEMRRSLKELNLGLKGELTITTDMEDLSAALFYDTVPSTWEARAYPSMMGLAAWYADLLLRIRELEAWTTDFALPTTVWLAGFFNPQSFLTAIMQSMARKNEWPLDKMCLSVEVTKKNREDMTAPPREGSYTGVITEARLKELTPAMPVIFIKAIPVDRMDTKNIYECPVYKTRMRGPTYVWTFNLKTKEKAAKWILAAVALLLQV</sequence>
<comment type="caution">
    <text evidence="33">The sequence shown here is derived from an EMBL/GenBank/DDBJ whole genome shotgun (WGS) entry which is preliminary data.</text>
</comment>
<evidence type="ECO:0000256" key="13">
    <source>
        <dbReference type="ARBA" id="ARBA00023175"/>
    </source>
</evidence>
<evidence type="ECO:0000256" key="15">
    <source>
        <dbReference type="ARBA" id="ARBA00023273"/>
    </source>
</evidence>
<evidence type="ECO:0000259" key="31">
    <source>
        <dbReference type="Pfam" id="PF18198"/>
    </source>
</evidence>
<comment type="similarity">
    <text evidence="2">Belongs to the dynein heavy chain family.</text>
</comment>
<evidence type="ECO:0000256" key="9">
    <source>
        <dbReference type="ARBA" id="ARBA00022846"/>
    </source>
</evidence>
<evidence type="ECO:0000256" key="8">
    <source>
        <dbReference type="ARBA" id="ARBA00022840"/>
    </source>
</evidence>
<dbReference type="FunFam" id="1.10.287.2620:FF:000004">
    <property type="entry name" value="Dynein axonemal heavy chain 17"/>
    <property type="match status" value="1"/>
</dbReference>
<evidence type="ECO:0000259" key="27">
    <source>
        <dbReference type="Pfam" id="PF12780"/>
    </source>
</evidence>
<evidence type="ECO:0000256" key="5">
    <source>
        <dbReference type="ARBA" id="ARBA00022701"/>
    </source>
</evidence>
<dbReference type="GO" id="GO:0007018">
    <property type="term" value="P:microtubule-based movement"/>
    <property type="evidence" value="ECO:0007669"/>
    <property type="project" value="InterPro"/>
</dbReference>
<dbReference type="Gene3D" id="6.10.140.1060">
    <property type="match status" value="1"/>
</dbReference>
<evidence type="ECO:0000256" key="10">
    <source>
        <dbReference type="ARBA" id="ARBA00023017"/>
    </source>
</evidence>
<dbReference type="FunFam" id="1.20.140.100:FF:000001">
    <property type="entry name" value="dynein heavy chain 17, axonemal"/>
    <property type="match status" value="1"/>
</dbReference>
<evidence type="ECO:0000256" key="18">
    <source>
        <dbReference type="ARBA" id="ARBA00082505"/>
    </source>
</evidence>
<evidence type="ECO:0000256" key="4">
    <source>
        <dbReference type="ARBA" id="ARBA00022490"/>
    </source>
</evidence>
<comment type="subunit">
    <text evidence="3">Consists of at least two heavy chains and a number of intermediate and light chains.</text>
</comment>
<dbReference type="InterPro" id="IPR004273">
    <property type="entry name" value="Dynein_heavy_D6_P-loop"/>
</dbReference>
<feature type="region of interest" description="Disordered" evidence="21">
    <location>
        <begin position="1308"/>
        <end position="1341"/>
    </location>
</feature>
<evidence type="ECO:0000256" key="20">
    <source>
        <dbReference type="SAM" id="Coils"/>
    </source>
</evidence>
<evidence type="ECO:0000256" key="21">
    <source>
        <dbReference type="SAM" id="MobiDB-lite"/>
    </source>
</evidence>
<dbReference type="Gene3D" id="1.20.1270.280">
    <property type="match status" value="1"/>
</dbReference>
<evidence type="ECO:0000259" key="32">
    <source>
        <dbReference type="Pfam" id="PF18199"/>
    </source>
</evidence>
<evidence type="ECO:0000256" key="6">
    <source>
        <dbReference type="ARBA" id="ARBA00022737"/>
    </source>
</evidence>
<dbReference type="InterPro" id="IPR042228">
    <property type="entry name" value="Dynein_linker_3"/>
</dbReference>
<dbReference type="FunFam" id="3.40.50.300:FF:000411">
    <property type="entry name" value="dynein heavy chain 17, axonemal"/>
    <property type="match status" value="1"/>
</dbReference>
<evidence type="ECO:0000256" key="12">
    <source>
        <dbReference type="ARBA" id="ARBA00023069"/>
    </source>
</evidence>
<feature type="non-terminal residue" evidence="33">
    <location>
        <position position="4927"/>
    </location>
</feature>
<dbReference type="Pfam" id="PF18198">
    <property type="entry name" value="AAA_lid_11"/>
    <property type="match status" value="1"/>
</dbReference>
<dbReference type="FunFam" id="1.10.8.720:FF:000002">
    <property type="entry name" value="Dynein heavy chain 9, axonemal"/>
    <property type="match status" value="1"/>
</dbReference>
<dbReference type="SUPFAM" id="SSF52540">
    <property type="entry name" value="P-loop containing nucleoside triphosphate hydrolases"/>
    <property type="match status" value="4"/>
</dbReference>
<dbReference type="InterPro" id="IPR035699">
    <property type="entry name" value="AAA_6"/>
</dbReference>
<dbReference type="GO" id="GO:0005874">
    <property type="term" value="C:microtubule"/>
    <property type="evidence" value="ECO:0007669"/>
    <property type="project" value="UniProtKB-KW"/>
</dbReference>
<evidence type="ECO:0000256" key="16">
    <source>
        <dbReference type="ARBA" id="ARBA00053934"/>
    </source>
</evidence>
<comment type="function">
    <text evidence="16">Force generating protein component of the outer dynein arms (ODAs) in the sperm flagellum. Produces force towards the minus ends of microtubules. Dynein has ATPase activity; the force-producing power stroke is thought to occur on release of ADP. Plays a major role in sperm motility, implicated in sperm flagellar assembly and beating.</text>
</comment>
<dbReference type="Gene3D" id="1.10.472.130">
    <property type="match status" value="1"/>
</dbReference>
<dbReference type="Gene3D" id="1.10.8.1220">
    <property type="match status" value="1"/>
</dbReference>
<dbReference type="Pfam" id="PF03028">
    <property type="entry name" value="Dynein_heavy"/>
    <property type="match status" value="1"/>
</dbReference>
<feature type="domain" description="Dynein heavy chain coiled coil stalk" evidence="26">
    <location>
        <begin position="3583"/>
        <end position="3824"/>
    </location>
</feature>
<dbReference type="GO" id="GO:0005524">
    <property type="term" value="F:ATP binding"/>
    <property type="evidence" value="ECO:0007669"/>
    <property type="project" value="UniProtKB-KW"/>
</dbReference>
<dbReference type="FunFam" id="3.40.50.300:FF:000219">
    <property type="entry name" value="Dynein axonemal heavy chain 17"/>
    <property type="match status" value="1"/>
</dbReference>
<dbReference type="Pfam" id="PF12777">
    <property type="entry name" value="MT"/>
    <property type="match status" value="2"/>
</dbReference>
<keyword evidence="11 20" id="KW-0175">Coiled coil</keyword>
<evidence type="ECO:0000256" key="14">
    <source>
        <dbReference type="ARBA" id="ARBA00023212"/>
    </source>
</evidence>
<dbReference type="FunFam" id="1.20.920.30:FF:000003">
    <property type="entry name" value="Dynein axonemal heavy chain 17"/>
    <property type="match status" value="1"/>
</dbReference>
<dbReference type="GO" id="GO:0030286">
    <property type="term" value="C:dynein complex"/>
    <property type="evidence" value="ECO:0007669"/>
    <property type="project" value="UniProtKB-KW"/>
</dbReference>
<dbReference type="Gene3D" id="3.40.50.300">
    <property type="entry name" value="P-loop containing nucleotide triphosphate hydrolases"/>
    <property type="match status" value="5"/>
</dbReference>
<dbReference type="Pfam" id="PF18199">
    <property type="entry name" value="Dynein_C"/>
    <property type="match status" value="1"/>
</dbReference>
<feature type="domain" description="Dynein heavy chain linker" evidence="24">
    <location>
        <begin position="1515"/>
        <end position="1891"/>
    </location>
</feature>
<evidence type="ECO:0000256" key="3">
    <source>
        <dbReference type="ARBA" id="ARBA00011655"/>
    </source>
</evidence>
<evidence type="ECO:0000259" key="22">
    <source>
        <dbReference type="Pfam" id="PF03028"/>
    </source>
</evidence>
<dbReference type="Gene3D" id="1.20.920.20">
    <property type="match status" value="1"/>
</dbReference>
<feature type="domain" description="Dynein heavy chain region D6 P-loop" evidence="22">
    <location>
        <begin position="4356"/>
        <end position="4476"/>
    </location>
</feature>
<dbReference type="Gene3D" id="1.20.140.100">
    <property type="entry name" value="Dynein heavy chain, N-terminal domain 2"/>
    <property type="match status" value="2"/>
</dbReference>
<feature type="domain" description="Dynein heavy chain AAA 5 extension" evidence="29">
    <location>
        <begin position="2677"/>
        <end position="2794"/>
    </location>
</feature>
<feature type="domain" description="Dynein heavy chain C-terminal" evidence="32">
    <location>
        <begin position="4652"/>
        <end position="4925"/>
    </location>
</feature>
<name>A0A8J5ZWF9_GALPY</name>
<evidence type="ECO:0000259" key="26">
    <source>
        <dbReference type="Pfam" id="PF12777"/>
    </source>
</evidence>
<dbReference type="GO" id="GO:0031514">
    <property type="term" value="C:motile cilium"/>
    <property type="evidence" value="ECO:0007669"/>
    <property type="project" value="UniProtKB-ARBA"/>
</dbReference>
<reference evidence="33" key="1">
    <citation type="journal article" date="2021" name="Evol. Appl.">
        <title>The genome of the Pyrenean desman and the effects of bottlenecks and inbreeding on the genomic landscape of an endangered species.</title>
        <authorList>
            <person name="Escoda L."/>
            <person name="Castresana J."/>
        </authorList>
    </citation>
    <scope>NUCLEOTIDE SEQUENCE</scope>
    <source>
        <strain evidence="33">IBE-C5619</strain>
    </source>
</reference>
<feature type="region of interest" description="Disordered" evidence="21">
    <location>
        <begin position="1789"/>
        <end position="1814"/>
    </location>
</feature>
<keyword evidence="8" id="KW-0067">ATP-binding</keyword>
<feature type="domain" description="Dynein heavy chain tail" evidence="23">
    <location>
        <begin position="234"/>
        <end position="846"/>
    </location>
</feature>
<dbReference type="OrthoDB" id="286107at2759"/>
<dbReference type="FunFam" id="1.10.8.710:FF:000002">
    <property type="entry name" value="dynein heavy chain 17, axonemal"/>
    <property type="match status" value="1"/>
</dbReference>
<dbReference type="Gene3D" id="1.10.8.710">
    <property type="match status" value="1"/>
</dbReference>
<evidence type="ECO:0000256" key="2">
    <source>
        <dbReference type="ARBA" id="ARBA00008887"/>
    </source>
</evidence>